<proteinExistence type="predicted"/>
<dbReference type="Proteomes" id="UP000054721">
    <property type="component" value="Unassembled WGS sequence"/>
</dbReference>
<name>A0A0V1LQH3_9BILA</name>
<reference evidence="1 2" key="1">
    <citation type="submission" date="2015-05" db="EMBL/GenBank/DDBJ databases">
        <title>Evolution of Trichinella species and genotypes.</title>
        <authorList>
            <person name="Korhonen P.K."/>
            <person name="Edoardo P."/>
            <person name="Giuseppe L.R."/>
            <person name="Gasser R.B."/>
        </authorList>
    </citation>
    <scope>NUCLEOTIDE SEQUENCE [LARGE SCALE GENOMIC DNA]</scope>
    <source>
        <strain evidence="1">ISS10</strain>
    </source>
</reference>
<dbReference type="EMBL" id="JYDW01000015">
    <property type="protein sequence ID" value="KRZ61782.1"/>
    <property type="molecule type" value="Genomic_DNA"/>
</dbReference>
<keyword evidence="2" id="KW-1185">Reference proteome</keyword>
<evidence type="ECO:0000313" key="1">
    <source>
        <dbReference type="EMBL" id="KRZ61782.1"/>
    </source>
</evidence>
<accession>A0A0V1LQH3</accession>
<comment type="caution">
    <text evidence="1">The sequence shown here is derived from an EMBL/GenBank/DDBJ whole genome shotgun (WGS) entry which is preliminary data.</text>
</comment>
<protein>
    <submittedName>
        <fullName evidence="1">Uncharacterized protein</fullName>
    </submittedName>
</protein>
<organism evidence="1 2">
    <name type="scientific">Trichinella nativa</name>
    <dbReference type="NCBI Taxonomy" id="6335"/>
    <lineage>
        <taxon>Eukaryota</taxon>
        <taxon>Metazoa</taxon>
        <taxon>Ecdysozoa</taxon>
        <taxon>Nematoda</taxon>
        <taxon>Enoplea</taxon>
        <taxon>Dorylaimia</taxon>
        <taxon>Trichinellida</taxon>
        <taxon>Trichinellidae</taxon>
        <taxon>Trichinella</taxon>
    </lineage>
</organism>
<sequence length="69" mass="8178">MTAVGWKMQEIHYAEQFVNGLRRNLEQMKKSASASCKEKKIEQCRPFFVRNRPENLLNLLRGQSQHMQI</sequence>
<dbReference type="AlphaFoldDB" id="A0A0V1LQH3"/>
<gene>
    <name evidence="1" type="ORF">T02_2454</name>
</gene>
<evidence type="ECO:0000313" key="2">
    <source>
        <dbReference type="Proteomes" id="UP000054721"/>
    </source>
</evidence>